<geneLocation type="mitochondrion" evidence="1"/>
<evidence type="ECO:0008006" key="2">
    <source>
        <dbReference type="Google" id="ProtNLM"/>
    </source>
</evidence>
<name>A0A4P8NQQ2_9FUNG</name>
<organism evidence="1">
    <name type="scientific">Powellomyces hirtus</name>
    <dbReference type="NCBI Taxonomy" id="109895"/>
    <lineage>
        <taxon>Eukaryota</taxon>
        <taxon>Fungi</taxon>
        <taxon>Fungi incertae sedis</taxon>
        <taxon>Chytridiomycota</taxon>
        <taxon>Chytridiomycota incertae sedis</taxon>
        <taxon>Chytridiomycetes</taxon>
        <taxon>Spizellomycetales</taxon>
        <taxon>Powellomycetaceae</taxon>
        <taxon>Powellomyces</taxon>
    </lineage>
</organism>
<dbReference type="AlphaFoldDB" id="A0A4P8NQQ2"/>
<keyword evidence="1" id="KW-0496">Mitochondrion</keyword>
<dbReference type="InterPro" id="IPR003647">
    <property type="entry name" value="Intron_nuc_1_rpt"/>
</dbReference>
<accession>A0A4P8NQQ2</accession>
<reference evidence="1" key="1">
    <citation type="journal article" date="2018" name="BMC Evol. Biol.">
        <title>The linear mitochondrial genome of the quarantine chytrid Synchytrium endobioticum; insights into the evolution and recent history of an obligate biotrophic plant pathogen.</title>
        <authorList>
            <person name="van de Vossenberg B.T.L.H."/>
            <person name="Brankovics B."/>
            <person name="Nguyen H.D.T."/>
            <person name="van Gent-Pelzer M.P.E."/>
            <person name="Smith D."/>
            <person name="Dadej K."/>
            <person name="Przetakiewicz J."/>
            <person name="Kreuze J.F."/>
            <person name="Boerma M."/>
            <person name="van Leeuwen G.C.M."/>
            <person name="Andre Levesque C."/>
            <person name="van der Lee T.A.J."/>
        </authorList>
    </citation>
    <scope>NUCLEOTIDE SEQUENCE</scope>
    <source>
        <strain evidence="1">CBS 809.83</strain>
    </source>
</reference>
<proteinExistence type="predicted"/>
<protein>
    <recommendedName>
        <fullName evidence="2">LAGLIDADG endonuclease</fullName>
    </recommendedName>
</protein>
<dbReference type="SMART" id="SM00497">
    <property type="entry name" value="IENR1"/>
    <property type="match status" value="2"/>
</dbReference>
<dbReference type="EMBL" id="MK292693">
    <property type="protein sequence ID" value="QCQ69118.1"/>
    <property type="molecule type" value="Genomic_DNA"/>
</dbReference>
<gene>
    <name evidence="1" type="primary">iorf288</name>
</gene>
<sequence length="288" mass="33460">MSSKKLLLWSDQMRIEISLDKLLRVNLVFIFLKIWSPKVFMLVVVSRFIPVLSREAGSYFYLSVISQGVRRIERHLLKHGNTNLKLTLLIMKAPVSWFDLRTMEQYYINNLPCNLNVDKDAFGSGYHGEMSEENRIKLRKDRGTSFFCYDVKSKTLLFIFDSIEEAININIHRSSLNNSLHLGDLYVGQILFSLVSISGYSNSLMSIEELKAFIDNLKKDWKITSHPHSIKIIAENITNPSLTKQFNSLNELSIALKGDRTTLRKYLFDPSFKGKLYRKQWRFTVSDD</sequence>
<evidence type="ECO:0000313" key="1">
    <source>
        <dbReference type="EMBL" id="QCQ69118.1"/>
    </source>
</evidence>